<dbReference type="EMBL" id="QQOH01000006">
    <property type="protein sequence ID" value="RDE18216.1"/>
    <property type="molecule type" value="Genomic_DNA"/>
</dbReference>
<dbReference type="InterPro" id="IPR036514">
    <property type="entry name" value="SGNH_hydro_sf"/>
</dbReference>
<protein>
    <submittedName>
        <fullName evidence="2">Arylesterase</fullName>
    </submittedName>
</protein>
<dbReference type="OrthoDB" id="9786188at2"/>
<dbReference type="SUPFAM" id="SSF52266">
    <property type="entry name" value="SGNH hydrolase"/>
    <property type="match status" value="1"/>
</dbReference>
<dbReference type="GO" id="GO:0004622">
    <property type="term" value="F:phosphatidylcholine lysophospholipase activity"/>
    <property type="evidence" value="ECO:0007669"/>
    <property type="project" value="TreeGrafter"/>
</dbReference>
<dbReference type="AlphaFoldDB" id="A0A369WC66"/>
<dbReference type="Gene3D" id="3.40.50.1110">
    <property type="entry name" value="SGNH hydrolase"/>
    <property type="match status" value="1"/>
</dbReference>
<reference evidence="2 3" key="1">
    <citation type="submission" date="2018-07" db="EMBL/GenBank/DDBJ databases">
        <title>Motiliproteus coralliicola sp. nov., a bacterium isolated from Coral.</title>
        <authorList>
            <person name="Wang G."/>
        </authorList>
    </citation>
    <scope>NUCLEOTIDE SEQUENCE [LARGE SCALE GENOMIC DNA]</scope>
    <source>
        <strain evidence="2 3">C34</strain>
    </source>
</reference>
<dbReference type="InterPro" id="IPR051532">
    <property type="entry name" value="Ester_Hydrolysis_Enzymes"/>
</dbReference>
<dbReference type="PANTHER" id="PTHR30383:SF24">
    <property type="entry name" value="THIOESTERASE 1_PROTEASE 1_LYSOPHOSPHOLIPASE L1"/>
    <property type="match status" value="1"/>
</dbReference>
<proteinExistence type="predicted"/>
<organism evidence="2 3">
    <name type="scientific">Motiliproteus coralliicola</name>
    <dbReference type="NCBI Taxonomy" id="2283196"/>
    <lineage>
        <taxon>Bacteria</taxon>
        <taxon>Pseudomonadati</taxon>
        <taxon>Pseudomonadota</taxon>
        <taxon>Gammaproteobacteria</taxon>
        <taxon>Oceanospirillales</taxon>
        <taxon>Oceanospirillaceae</taxon>
        <taxon>Motiliproteus</taxon>
    </lineage>
</organism>
<sequence length="225" mass="24231">MRSLALKRSWLRITGWLLWSLLLFGALQGRVAAATPVNEPREPVLLILGDSISAGYGLEPGRGWTSLLEQRLSAEGSPLQVINASVSGDTTSGGLSRLPALLQQYRPQVLVIELGGNDGLRGTPLKLIRANLRKLVALGQQSGAEVVLLGMRIPPNYGPRYSNGFYQLFSQVGEESGIAYLPFFLEGVGGVPELMQADGIHPNTQAQPKLLELAWRTLAPLLASP</sequence>
<dbReference type="PANTHER" id="PTHR30383">
    <property type="entry name" value="THIOESTERASE 1/PROTEASE 1/LYSOPHOSPHOLIPASE L1"/>
    <property type="match status" value="1"/>
</dbReference>
<evidence type="ECO:0000313" key="2">
    <source>
        <dbReference type="EMBL" id="RDE18216.1"/>
    </source>
</evidence>
<keyword evidence="3" id="KW-1185">Reference proteome</keyword>
<evidence type="ECO:0000259" key="1">
    <source>
        <dbReference type="Pfam" id="PF13472"/>
    </source>
</evidence>
<dbReference type="CDD" id="cd01822">
    <property type="entry name" value="Lysophospholipase_L1_like"/>
    <property type="match status" value="1"/>
</dbReference>
<dbReference type="InterPro" id="IPR013830">
    <property type="entry name" value="SGNH_hydro"/>
</dbReference>
<dbReference type="Proteomes" id="UP000253769">
    <property type="component" value="Unassembled WGS sequence"/>
</dbReference>
<evidence type="ECO:0000313" key="3">
    <source>
        <dbReference type="Proteomes" id="UP000253769"/>
    </source>
</evidence>
<accession>A0A369WC66</accession>
<gene>
    <name evidence="2" type="ORF">DV711_18235</name>
</gene>
<feature type="domain" description="SGNH hydrolase-type esterase" evidence="1">
    <location>
        <begin position="47"/>
        <end position="205"/>
    </location>
</feature>
<dbReference type="Pfam" id="PF13472">
    <property type="entry name" value="Lipase_GDSL_2"/>
    <property type="match status" value="1"/>
</dbReference>
<comment type="caution">
    <text evidence="2">The sequence shown here is derived from an EMBL/GenBank/DDBJ whole genome shotgun (WGS) entry which is preliminary data.</text>
</comment>
<name>A0A369WC66_9GAMM</name>